<reference evidence="2" key="1">
    <citation type="submission" date="2007-05" db="EMBL/GenBank/DDBJ databases">
        <authorList>
            <person name="Douchkov D."/>
            <person name="Schweizer P."/>
        </authorList>
    </citation>
    <scope>NUCLEOTIDE SEQUENCE</scope>
    <source>
        <tissue evidence="2">Salivary gland</tissue>
    </source>
</reference>
<accession>A6N9P1</accession>
<organism evidence="2">
    <name type="scientific">Ornithodoros parkeri</name>
    <name type="common">Soft tick</name>
    <name type="synonym">Argasid tick</name>
    <dbReference type="NCBI Taxonomy" id="140564"/>
    <lineage>
        <taxon>Eukaryota</taxon>
        <taxon>Metazoa</taxon>
        <taxon>Ecdysozoa</taxon>
        <taxon>Arthropoda</taxon>
        <taxon>Chelicerata</taxon>
        <taxon>Arachnida</taxon>
        <taxon>Acari</taxon>
        <taxon>Parasitiformes</taxon>
        <taxon>Ixodida</taxon>
        <taxon>Ixodoidea</taxon>
        <taxon>Argasidae</taxon>
        <taxon>Ornithodorinae</taxon>
        <taxon>Ornithodoros</taxon>
    </lineage>
</organism>
<keyword evidence="1" id="KW-0732">Signal</keyword>
<dbReference type="EMBL" id="EF633857">
    <property type="protein sequence ID" value="ABR23374.1"/>
    <property type="molecule type" value="mRNA"/>
</dbReference>
<reference evidence="2" key="2">
    <citation type="journal article" date="2008" name="Insect Biochem. Mol. Biol.">
        <title>An insight into the sialome of the soft tick, Ornithodorus parkeri.</title>
        <authorList>
            <person name="Francischetti I.M."/>
            <person name="Mans B.J."/>
            <person name="Meng Z."/>
            <person name="Gudderra N."/>
            <person name="Veenstra T.D."/>
            <person name="Pham V.M."/>
            <person name="Ribeiro J.M."/>
        </authorList>
    </citation>
    <scope>NUCLEOTIDE SEQUENCE</scope>
    <source>
        <tissue evidence="2">Salivary gland</tissue>
    </source>
</reference>
<evidence type="ECO:0000313" key="2">
    <source>
        <dbReference type="EMBL" id="ABR23374.1"/>
    </source>
</evidence>
<sequence>MKAVLVIFHLLILCVLHGCATGSYGTCTDIEGWSYELPPAKHGKDGDGCARTRHKDHHGAPAKNDQGQIVIKAYLKRCSYTCEMPYLPRSQKWQTRNEPEWTPCARGPFANSHKESGLHYVYGNCQGGECY</sequence>
<proteinExistence type="evidence at transcript level"/>
<dbReference type="AlphaFoldDB" id="A6N9P1"/>
<protein>
    <submittedName>
        <fullName evidence="2">Salivary protein</fullName>
    </submittedName>
</protein>
<feature type="chain" id="PRO_5002698878" evidence="1">
    <location>
        <begin position="23"/>
        <end position="131"/>
    </location>
</feature>
<feature type="signal peptide" evidence="1">
    <location>
        <begin position="1"/>
        <end position="22"/>
    </location>
</feature>
<evidence type="ECO:0000256" key="1">
    <source>
        <dbReference type="SAM" id="SignalP"/>
    </source>
</evidence>
<name>A6N9P1_ORNPR</name>